<comment type="caution">
    <text evidence="2">The sequence shown here is derived from an EMBL/GenBank/DDBJ whole genome shotgun (WGS) entry which is preliminary data.</text>
</comment>
<protein>
    <submittedName>
        <fullName evidence="2">Uncharacterized protein</fullName>
    </submittedName>
</protein>
<feature type="transmembrane region" description="Helical" evidence="1">
    <location>
        <begin position="462"/>
        <end position="485"/>
    </location>
</feature>
<evidence type="ECO:0000313" key="2">
    <source>
        <dbReference type="EMBL" id="KCZ91652.1"/>
    </source>
</evidence>
<feature type="transmembrane region" description="Helical" evidence="1">
    <location>
        <begin position="66"/>
        <end position="86"/>
    </location>
</feature>
<feature type="transmembrane region" description="Helical" evidence="1">
    <location>
        <begin position="107"/>
        <end position="130"/>
    </location>
</feature>
<keyword evidence="1" id="KW-0472">Membrane</keyword>
<dbReference type="OrthoDB" id="7632596at2"/>
<feature type="transmembrane region" description="Helical" evidence="1">
    <location>
        <begin position="223"/>
        <end position="248"/>
    </location>
</feature>
<gene>
    <name evidence="2" type="ORF">HJO_11062</name>
</gene>
<evidence type="ECO:0000256" key="1">
    <source>
        <dbReference type="SAM" id="Phobius"/>
    </source>
</evidence>
<evidence type="ECO:0000313" key="3">
    <source>
        <dbReference type="Proteomes" id="UP000025171"/>
    </source>
</evidence>
<feature type="transmembrane region" description="Helical" evidence="1">
    <location>
        <begin position="191"/>
        <end position="211"/>
    </location>
</feature>
<organism evidence="2 3">
    <name type="scientific">Hyphomonas johnsonii MHS-2</name>
    <dbReference type="NCBI Taxonomy" id="1280950"/>
    <lineage>
        <taxon>Bacteria</taxon>
        <taxon>Pseudomonadati</taxon>
        <taxon>Pseudomonadota</taxon>
        <taxon>Alphaproteobacteria</taxon>
        <taxon>Hyphomonadales</taxon>
        <taxon>Hyphomonadaceae</taxon>
        <taxon>Hyphomonas</taxon>
    </lineage>
</organism>
<feature type="transmembrane region" description="Helical" evidence="1">
    <location>
        <begin position="330"/>
        <end position="349"/>
    </location>
</feature>
<feature type="transmembrane region" description="Helical" evidence="1">
    <location>
        <begin position="307"/>
        <end position="324"/>
    </location>
</feature>
<keyword evidence="3" id="KW-1185">Reference proteome</keyword>
<dbReference type="EMBL" id="ARYK01000005">
    <property type="protein sequence ID" value="KCZ91652.1"/>
    <property type="molecule type" value="Genomic_DNA"/>
</dbReference>
<proteinExistence type="predicted"/>
<reference evidence="2 3" key="1">
    <citation type="journal article" date="2014" name="Antonie Van Leeuwenhoek">
        <title>Hyphomonas beringensis sp. nov. and Hyphomonas chukchiensis sp. nov., isolated from surface seawater of the Bering Sea and Chukchi Sea.</title>
        <authorList>
            <person name="Li C."/>
            <person name="Lai Q."/>
            <person name="Li G."/>
            <person name="Dong C."/>
            <person name="Wang J."/>
            <person name="Liao Y."/>
            <person name="Shao Z."/>
        </authorList>
    </citation>
    <scope>NUCLEOTIDE SEQUENCE [LARGE SCALE GENOMIC DNA]</scope>
    <source>
        <strain evidence="2 3">MHS-2</strain>
    </source>
</reference>
<feature type="transmembrane region" description="Helical" evidence="1">
    <location>
        <begin position="33"/>
        <end position="54"/>
    </location>
</feature>
<sequence>MEADAEFALKASKDWARRFRIDRFETWPGLLELHGLVLVALAMLFLVGAHMTAFATPGGRELSPGLLAAGSGTAGWALFQAGRILRVRARQTQFKQRDARGQEARRLCVTELFAWLFISLAVLALAAFLSRNPVPGLGFGIDLDIAWQRIVFLTLVFAAFVPVAFGIYATERDVANTQRGGKLLRDDAISPGSLLFGALAMGLIVLLAWAAGRQAFQSIGPDMGVLATLFIVFAFVFFIVISSITRGLNLFSERGRSKPPVAAAGPAFALSPAKWASWLDSILVRLVAPMTGATQAPDGRHGLGWHHLYVIGVMTPLTALGYALPEPWGLIPIFLAFLFALAVGRRWAWIEGDRETAARLRTTKGQDIHVGFGNDLRDEAMLAYAYLFILVPLTLFQLNEMTGAFTLRSELVRDQTFVDWIQFFGLELFKAVPLVDWAEIYGFTPQPNIIEAHPDATIGKHLIFGARVLVDFVVMAALFQAISIVQRNSAQRKLYDSGQLDVLDPITEEDFFERGIEPATAEEYAAWKEAPATDQPQNPVVMLAENSFFKAKRAFVERVERHVNSQSATVKWPYSRDRLNELVTDHRDDVKAGARWMIAKYSLLAGDPKNQIWQLADRWSGLNLPRASEATALTEKQNFEQVLIDARNRASTVSNAELGRLAFMIAEAKDRPEFGYANILAIDLIGKTRTEMSVLLLALTVMTNDHLNDAPEILAAMDASIGFPRPALRQRWDEMRVHAYTALQAIGVNVNASKAARKRALDVVVFMEAVEARKSAAAARQAKIAILKSFRTRTP</sequence>
<dbReference type="PATRIC" id="fig|1280950.3.peg.2215"/>
<dbReference type="AlphaFoldDB" id="A0A059FM17"/>
<dbReference type="RefSeq" id="WP_035616914.1">
    <property type="nucleotide sequence ID" value="NZ_ARYK01000005.1"/>
</dbReference>
<name>A0A059FM17_9PROT</name>
<feature type="transmembrane region" description="Helical" evidence="1">
    <location>
        <begin position="381"/>
        <end position="398"/>
    </location>
</feature>
<keyword evidence="1" id="KW-1133">Transmembrane helix</keyword>
<dbReference type="Proteomes" id="UP000025171">
    <property type="component" value="Unassembled WGS sequence"/>
</dbReference>
<feature type="transmembrane region" description="Helical" evidence="1">
    <location>
        <begin position="150"/>
        <end position="170"/>
    </location>
</feature>
<accession>A0A059FM17</accession>
<keyword evidence="1" id="KW-0812">Transmembrane</keyword>